<sequence>MKFKTLLLKFVVLGISAVFILFGVLFYTQIATSEKGFNFDWQTTLFVSVIYFALLLGIVIAYFLLKLLKKIEDNQAFSTHSLNILKKIERTILLIGFAFFGLLPKFMKVADLDDAPGLMLVGIAVVFIPFAVYTLTSVLEKLLEHAIAILLKTDHDLTV</sequence>
<keyword evidence="1" id="KW-0472">Membrane</keyword>
<dbReference type="InterPro" id="IPR021354">
    <property type="entry name" value="DUF2975"/>
</dbReference>
<feature type="transmembrane region" description="Helical" evidence="1">
    <location>
        <begin position="48"/>
        <end position="68"/>
    </location>
</feature>
<dbReference type="RefSeq" id="WP_002324875.1">
    <property type="nucleotide sequence ID" value="NZ_JAMWMK010000013.1"/>
</dbReference>
<comment type="caution">
    <text evidence="2">The sequence shown here is derived from an EMBL/GenBank/DDBJ whole genome shotgun (WGS) entry which is preliminary data.</text>
</comment>
<protein>
    <submittedName>
        <fullName evidence="2">DUF2975 domain-containing protein</fullName>
    </submittedName>
</protein>
<feature type="transmembrane region" description="Helical" evidence="1">
    <location>
        <begin position="88"/>
        <end position="106"/>
    </location>
</feature>
<evidence type="ECO:0000256" key="1">
    <source>
        <dbReference type="SAM" id="Phobius"/>
    </source>
</evidence>
<name>A0A9X4B6Z9_ENTFC</name>
<feature type="transmembrane region" description="Helical" evidence="1">
    <location>
        <begin position="7"/>
        <end position="28"/>
    </location>
</feature>
<dbReference type="Proteomes" id="UP001141166">
    <property type="component" value="Unassembled WGS sequence"/>
</dbReference>
<feature type="transmembrane region" description="Helical" evidence="1">
    <location>
        <begin position="118"/>
        <end position="139"/>
    </location>
</feature>
<accession>A0A9X4B6Z9</accession>
<organism evidence="2 3">
    <name type="scientific">Enterococcus faecium</name>
    <name type="common">Streptococcus faecium</name>
    <dbReference type="NCBI Taxonomy" id="1352"/>
    <lineage>
        <taxon>Bacteria</taxon>
        <taxon>Bacillati</taxon>
        <taxon>Bacillota</taxon>
        <taxon>Bacilli</taxon>
        <taxon>Lactobacillales</taxon>
        <taxon>Enterococcaceae</taxon>
        <taxon>Enterococcus</taxon>
    </lineage>
</organism>
<reference evidence="2" key="1">
    <citation type="submission" date="2022-05" db="EMBL/GenBank/DDBJ databases">
        <title>Draft genome sequences of Clostridium perfringens strains isolated from Peru.</title>
        <authorList>
            <person name="Hurtado R."/>
            <person name="Lima L."/>
            <person name="Sousa T."/>
            <person name="Jaiswal A.K."/>
            <person name="Tiwari S."/>
            <person name="Maturrano L."/>
            <person name="Brenig B."/>
            <person name="Azevedo V."/>
        </authorList>
    </citation>
    <scope>NUCLEOTIDE SEQUENCE</scope>
    <source>
        <strain evidence="2">CP4</strain>
    </source>
</reference>
<proteinExistence type="predicted"/>
<keyword evidence="1" id="KW-1133">Transmembrane helix</keyword>
<dbReference type="Pfam" id="PF11188">
    <property type="entry name" value="DUF2975"/>
    <property type="match status" value="1"/>
</dbReference>
<evidence type="ECO:0000313" key="2">
    <source>
        <dbReference type="EMBL" id="MDC4248209.1"/>
    </source>
</evidence>
<dbReference type="EMBL" id="JAMWMK010000013">
    <property type="protein sequence ID" value="MDC4248209.1"/>
    <property type="molecule type" value="Genomic_DNA"/>
</dbReference>
<evidence type="ECO:0000313" key="3">
    <source>
        <dbReference type="Proteomes" id="UP001141166"/>
    </source>
</evidence>
<dbReference type="AlphaFoldDB" id="A0A9X4B6Z9"/>
<gene>
    <name evidence="2" type="ORF">M3X98_09095</name>
</gene>
<keyword evidence="1" id="KW-0812">Transmembrane</keyword>